<accession>A0A7S2E9H4</accession>
<keyword evidence="1" id="KW-0732">Signal</keyword>
<proteinExistence type="predicted"/>
<reference evidence="2" key="1">
    <citation type="submission" date="2021-01" db="EMBL/GenBank/DDBJ databases">
        <authorList>
            <person name="Corre E."/>
            <person name="Pelletier E."/>
            <person name="Niang G."/>
            <person name="Scheremetjew M."/>
            <person name="Finn R."/>
            <person name="Kale V."/>
            <person name="Holt S."/>
            <person name="Cochrane G."/>
            <person name="Meng A."/>
            <person name="Brown T."/>
            <person name="Cohen L."/>
        </authorList>
    </citation>
    <scope>NUCLEOTIDE SEQUENCE</scope>
    <source>
        <strain evidence="2">Grunow 1884</strain>
    </source>
</reference>
<feature type="signal peptide" evidence="1">
    <location>
        <begin position="1"/>
        <end position="19"/>
    </location>
</feature>
<evidence type="ECO:0000313" key="2">
    <source>
        <dbReference type="EMBL" id="CAD9323310.1"/>
    </source>
</evidence>
<sequence>MRLSVAVPLVAVLASDASAAKSVVLSENVMSLVRDSAYLSNQVYYPEPSVQNFNDPHNYIQEPDQALVAKHNGYCFGVFRGTTMSWDDWSQVRTGRKMGLII</sequence>
<dbReference type="EMBL" id="HBGO01004165">
    <property type="protein sequence ID" value="CAD9323310.1"/>
    <property type="molecule type" value="Transcribed_RNA"/>
</dbReference>
<dbReference type="AlphaFoldDB" id="A0A7S2E9H4"/>
<gene>
    <name evidence="2" type="ORF">OSIN01602_LOCUS2317</name>
</gene>
<name>A0A7S2E9H4_TRICV</name>
<feature type="chain" id="PRO_5030774917" evidence="1">
    <location>
        <begin position="20"/>
        <end position="102"/>
    </location>
</feature>
<evidence type="ECO:0000256" key="1">
    <source>
        <dbReference type="SAM" id="SignalP"/>
    </source>
</evidence>
<organism evidence="2">
    <name type="scientific">Trieres chinensis</name>
    <name type="common">Marine centric diatom</name>
    <name type="synonym">Odontella sinensis</name>
    <dbReference type="NCBI Taxonomy" id="1514140"/>
    <lineage>
        <taxon>Eukaryota</taxon>
        <taxon>Sar</taxon>
        <taxon>Stramenopiles</taxon>
        <taxon>Ochrophyta</taxon>
        <taxon>Bacillariophyta</taxon>
        <taxon>Mediophyceae</taxon>
        <taxon>Biddulphiophycidae</taxon>
        <taxon>Eupodiscales</taxon>
        <taxon>Parodontellaceae</taxon>
        <taxon>Trieres</taxon>
    </lineage>
</organism>
<protein>
    <submittedName>
        <fullName evidence="2">Uncharacterized protein</fullName>
    </submittedName>
</protein>